<dbReference type="SMART" id="SM00408">
    <property type="entry name" value="IGc2"/>
    <property type="match status" value="1"/>
</dbReference>
<dbReference type="FunFam" id="2.60.40.10:FF:000425">
    <property type="entry name" value="Myosin light chain kinase"/>
    <property type="match status" value="1"/>
</dbReference>
<dbReference type="InterPro" id="IPR003599">
    <property type="entry name" value="Ig_sub"/>
</dbReference>
<dbReference type="SMART" id="SM00409">
    <property type="entry name" value="IG"/>
    <property type="match status" value="1"/>
</dbReference>
<name>A0A812E9T4_ACAPH</name>
<feature type="transmembrane region" description="Helical" evidence="5">
    <location>
        <begin position="210"/>
        <end position="232"/>
    </location>
</feature>
<dbReference type="AlphaFoldDB" id="A0A812E9T4"/>
<organism evidence="7 8">
    <name type="scientific">Acanthosepion pharaonis</name>
    <name type="common">Pharaoh cuttlefish</name>
    <name type="synonym">Sepia pharaonis</name>
    <dbReference type="NCBI Taxonomy" id="158019"/>
    <lineage>
        <taxon>Eukaryota</taxon>
        <taxon>Metazoa</taxon>
        <taxon>Spiralia</taxon>
        <taxon>Lophotrochozoa</taxon>
        <taxon>Mollusca</taxon>
        <taxon>Cephalopoda</taxon>
        <taxon>Coleoidea</taxon>
        <taxon>Decapodiformes</taxon>
        <taxon>Sepiida</taxon>
        <taxon>Sepiina</taxon>
        <taxon>Sepiidae</taxon>
        <taxon>Acanthosepion</taxon>
    </lineage>
</organism>
<dbReference type="InterPro" id="IPR003598">
    <property type="entry name" value="Ig_sub2"/>
</dbReference>
<dbReference type="InterPro" id="IPR013783">
    <property type="entry name" value="Ig-like_fold"/>
</dbReference>
<dbReference type="Proteomes" id="UP000597762">
    <property type="component" value="Unassembled WGS sequence"/>
</dbReference>
<dbReference type="OrthoDB" id="5969272at2759"/>
<keyword evidence="5" id="KW-0472">Membrane</keyword>
<keyword evidence="3" id="KW-0393">Immunoglobulin domain</keyword>
<dbReference type="PANTHER" id="PTHR47633">
    <property type="entry name" value="IMMUNOGLOBULIN"/>
    <property type="match status" value="1"/>
</dbReference>
<feature type="transmembrane region" description="Helical" evidence="5">
    <location>
        <begin position="238"/>
        <end position="263"/>
    </location>
</feature>
<evidence type="ECO:0000256" key="1">
    <source>
        <dbReference type="ARBA" id="ARBA00004496"/>
    </source>
</evidence>
<feature type="region of interest" description="Disordered" evidence="4">
    <location>
        <begin position="115"/>
        <end position="141"/>
    </location>
</feature>
<keyword evidence="8" id="KW-1185">Reference proteome</keyword>
<evidence type="ECO:0000256" key="3">
    <source>
        <dbReference type="ARBA" id="ARBA00023319"/>
    </source>
</evidence>
<sequence length="278" mass="31839">MSIISSFNSKTLTSIFLFIKFQIFSLQNAPEFIQRLSGEDTVVEGGTAKFECIFKGFPKPTVTWYKDEVPLELNDRISLESFEQGTFALVIRDVVRSDEAPYRCRIENSEGSSSSTLYLSVKGSSRSPKRKKSSSPNRRMVSYPSLFPTIEEKVVEEEKEEEEVNRQEPSPLTKLYDGNKLRSRHTWPKFVGDWAFADDEDAGPSAKGSFFYCSFSLIIIFSSFFLLLSILLNNDFSPIYFFNCPFSLIMISPRFFLLLFILLNKDFSQVLSFIVHSP</sequence>
<dbReference type="SUPFAM" id="SSF48726">
    <property type="entry name" value="Immunoglobulin"/>
    <property type="match status" value="1"/>
</dbReference>
<dbReference type="PROSITE" id="PS50835">
    <property type="entry name" value="IG_LIKE"/>
    <property type="match status" value="1"/>
</dbReference>
<evidence type="ECO:0000259" key="6">
    <source>
        <dbReference type="PROSITE" id="PS50835"/>
    </source>
</evidence>
<evidence type="ECO:0000256" key="2">
    <source>
        <dbReference type="ARBA" id="ARBA00022490"/>
    </source>
</evidence>
<protein>
    <recommendedName>
        <fullName evidence="6">Ig-like domain-containing protein</fullName>
    </recommendedName>
</protein>
<dbReference type="EMBL" id="CAHIKZ030005202">
    <property type="protein sequence ID" value="CAE1320944.1"/>
    <property type="molecule type" value="Genomic_DNA"/>
</dbReference>
<dbReference type="GO" id="GO:0005737">
    <property type="term" value="C:cytoplasm"/>
    <property type="evidence" value="ECO:0007669"/>
    <property type="project" value="UniProtKB-SubCell"/>
</dbReference>
<keyword evidence="5" id="KW-1133">Transmembrane helix</keyword>
<keyword evidence="5" id="KW-0812">Transmembrane</keyword>
<accession>A0A812E9T4</accession>
<comment type="subcellular location">
    <subcellularLocation>
        <location evidence="1">Cytoplasm</location>
    </subcellularLocation>
</comment>
<reference evidence="7" key="1">
    <citation type="submission" date="2021-01" db="EMBL/GenBank/DDBJ databases">
        <authorList>
            <person name="Li R."/>
            <person name="Bekaert M."/>
        </authorList>
    </citation>
    <scope>NUCLEOTIDE SEQUENCE</scope>
    <source>
        <strain evidence="7">Farmed</strain>
    </source>
</reference>
<comment type="caution">
    <text evidence="7">The sequence shown here is derived from an EMBL/GenBank/DDBJ whole genome shotgun (WGS) entry which is preliminary data.</text>
</comment>
<dbReference type="InterPro" id="IPR007110">
    <property type="entry name" value="Ig-like_dom"/>
</dbReference>
<dbReference type="InterPro" id="IPR013098">
    <property type="entry name" value="Ig_I-set"/>
</dbReference>
<dbReference type="InterPro" id="IPR036179">
    <property type="entry name" value="Ig-like_dom_sf"/>
</dbReference>
<evidence type="ECO:0000313" key="7">
    <source>
        <dbReference type="EMBL" id="CAE1320944.1"/>
    </source>
</evidence>
<dbReference type="Gene3D" id="2.60.40.10">
    <property type="entry name" value="Immunoglobulins"/>
    <property type="match status" value="1"/>
</dbReference>
<evidence type="ECO:0000256" key="5">
    <source>
        <dbReference type="SAM" id="Phobius"/>
    </source>
</evidence>
<proteinExistence type="predicted"/>
<evidence type="ECO:0000313" key="8">
    <source>
        <dbReference type="Proteomes" id="UP000597762"/>
    </source>
</evidence>
<evidence type="ECO:0000256" key="4">
    <source>
        <dbReference type="SAM" id="MobiDB-lite"/>
    </source>
</evidence>
<dbReference type="Pfam" id="PF07679">
    <property type="entry name" value="I-set"/>
    <property type="match status" value="1"/>
</dbReference>
<gene>
    <name evidence="7" type="ORF">SPHA_71099</name>
</gene>
<dbReference type="GO" id="GO:0004672">
    <property type="term" value="F:protein kinase activity"/>
    <property type="evidence" value="ECO:0007669"/>
    <property type="project" value="TreeGrafter"/>
</dbReference>
<keyword evidence="2" id="KW-0963">Cytoplasm</keyword>
<feature type="domain" description="Ig-like" evidence="6">
    <location>
        <begin position="30"/>
        <end position="120"/>
    </location>
</feature>
<feature type="compositionally biased region" description="Low complexity" evidence="4">
    <location>
        <begin position="115"/>
        <end position="126"/>
    </location>
</feature>
<dbReference type="PANTHER" id="PTHR47633:SF16">
    <property type="entry name" value="CAVP-TARGET PROTEIN-LIKE"/>
    <property type="match status" value="1"/>
</dbReference>